<dbReference type="Pfam" id="PF19065">
    <property type="entry name" value="P8_CR"/>
    <property type="match status" value="1"/>
</dbReference>
<proteinExistence type="predicted"/>
<evidence type="ECO:0000313" key="2">
    <source>
        <dbReference type="EMBL" id="AYV84755.1"/>
    </source>
</evidence>
<dbReference type="InterPro" id="IPR043916">
    <property type="entry name" value="P8_CR"/>
</dbReference>
<gene>
    <name evidence="2" type="ORF">Hyperionvirus37_8</name>
</gene>
<reference evidence="2" key="1">
    <citation type="submission" date="2018-10" db="EMBL/GenBank/DDBJ databases">
        <title>Hidden diversity of soil giant viruses.</title>
        <authorList>
            <person name="Schulz F."/>
            <person name="Alteio L."/>
            <person name="Goudeau D."/>
            <person name="Ryan E.M."/>
            <person name="Malmstrom R.R."/>
            <person name="Blanchard J."/>
            <person name="Woyke T."/>
        </authorList>
    </citation>
    <scope>NUCLEOTIDE SEQUENCE</scope>
    <source>
        <strain evidence="2">HYV1</strain>
    </source>
</reference>
<evidence type="ECO:0000259" key="1">
    <source>
        <dbReference type="Pfam" id="PF19065"/>
    </source>
</evidence>
<organism evidence="2">
    <name type="scientific">Hyperionvirus sp</name>
    <dbReference type="NCBI Taxonomy" id="2487770"/>
    <lineage>
        <taxon>Viruses</taxon>
        <taxon>Varidnaviria</taxon>
        <taxon>Bamfordvirae</taxon>
        <taxon>Nucleocytoviricota</taxon>
        <taxon>Megaviricetes</taxon>
        <taxon>Imitervirales</taxon>
        <taxon>Mimiviridae</taxon>
        <taxon>Klosneuvirinae</taxon>
    </lineage>
</organism>
<name>A0A3G5AC04_9VIRU</name>
<sequence>MNFANFNSRYRSPDRDRQTASMMTKGIISGVDDENDNIDPVTLMFFSEENMKRLQKMIRNEVNRRTKGKYVLKVDQEENDLLVVMRAVLLDMNGSDFQPNKVKHQVKKLNNKTVRYVVPDMIESIKSHYGYLKEISEPREMPIMQPMNVNNKGRRTLPSITTIWGGDK</sequence>
<protein>
    <recommendedName>
        <fullName evidence="1">Minor capsid protein P8 central region domain-containing protein</fullName>
    </recommendedName>
</protein>
<accession>A0A3G5AC04</accession>
<feature type="domain" description="Minor capsid protein P8 central region" evidence="1">
    <location>
        <begin position="40"/>
        <end position="161"/>
    </location>
</feature>
<dbReference type="EMBL" id="MK072419">
    <property type="protein sequence ID" value="AYV84755.1"/>
    <property type="molecule type" value="Genomic_DNA"/>
</dbReference>